<comment type="subcellular location">
    <subcellularLocation>
        <location evidence="1">Cell envelope</location>
    </subcellularLocation>
</comment>
<feature type="domain" description="Fe/B12 periplasmic-binding" evidence="7">
    <location>
        <begin position="56"/>
        <end position="317"/>
    </location>
</feature>
<evidence type="ECO:0000313" key="8">
    <source>
        <dbReference type="EMBL" id="ABC28258.1"/>
    </source>
</evidence>
<keyword evidence="4" id="KW-0406">Ion transport</keyword>
<dbReference type="PRINTS" id="PR01715">
    <property type="entry name" value="FERRIBNDNGPP"/>
</dbReference>
<comment type="similarity">
    <text evidence="2">Belongs to the bacterial solute-binding protein 8 family.</text>
</comment>
<dbReference type="Gene3D" id="3.40.50.1980">
    <property type="entry name" value="Nitrogenase molybdenum iron protein domain"/>
    <property type="match status" value="2"/>
</dbReference>
<dbReference type="CDD" id="cd01146">
    <property type="entry name" value="FhuD"/>
    <property type="match status" value="1"/>
</dbReference>
<evidence type="ECO:0000256" key="2">
    <source>
        <dbReference type="ARBA" id="ARBA00008814"/>
    </source>
</evidence>
<dbReference type="STRING" id="349521.HCH_01395"/>
<organism evidence="8 9">
    <name type="scientific">Hahella chejuensis (strain KCTC 2396)</name>
    <dbReference type="NCBI Taxonomy" id="349521"/>
    <lineage>
        <taxon>Bacteria</taxon>
        <taxon>Pseudomonadati</taxon>
        <taxon>Pseudomonadota</taxon>
        <taxon>Gammaproteobacteria</taxon>
        <taxon>Oceanospirillales</taxon>
        <taxon>Hahellaceae</taxon>
        <taxon>Hahella</taxon>
    </lineage>
</organism>
<protein>
    <submittedName>
        <fullName evidence="8">ABC-type Fe3+-citrate transport system, periplasmic component</fullName>
    </submittedName>
</protein>
<dbReference type="RefSeq" id="WP_011395331.1">
    <property type="nucleotide sequence ID" value="NC_007645.1"/>
</dbReference>
<dbReference type="eggNOG" id="COG0614">
    <property type="taxonomic scope" value="Bacteria"/>
</dbReference>
<gene>
    <name evidence="8" type="ordered locus">HCH_01395</name>
</gene>
<accession>Q2SM66</accession>
<dbReference type="EMBL" id="CP000155">
    <property type="protein sequence ID" value="ABC28258.1"/>
    <property type="molecule type" value="Genomic_DNA"/>
</dbReference>
<feature type="signal peptide" evidence="6">
    <location>
        <begin position="1"/>
        <end position="38"/>
    </location>
</feature>
<dbReference type="Pfam" id="PF01497">
    <property type="entry name" value="Peripla_BP_2"/>
    <property type="match status" value="1"/>
</dbReference>
<dbReference type="InterPro" id="IPR051313">
    <property type="entry name" value="Bact_iron-sidero_bind"/>
</dbReference>
<keyword evidence="5 6" id="KW-0732">Signal</keyword>
<dbReference type="PROSITE" id="PS50983">
    <property type="entry name" value="FE_B12_PBP"/>
    <property type="match status" value="1"/>
</dbReference>
<evidence type="ECO:0000256" key="1">
    <source>
        <dbReference type="ARBA" id="ARBA00004196"/>
    </source>
</evidence>
<reference evidence="8 9" key="1">
    <citation type="journal article" date="2005" name="Nucleic Acids Res.">
        <title>Genomic blueprint of Hahella chejuensis, a marine microbe producing an algicidal agent.</title>
        <authorList>
            <person name="Jeong H."/>
            <person name="Yim J.H."/>
            <person name="Lee C."/>
            <person name="Choi S.-H."/>
            <person name="Park Y.K."/>
            <person name="Yoon S.H."/>
            <person name="Hur C.-G."/>
            <person name="Kang H.-Y."/>
            <person name="Kim D."/>
            <person name="Lee H.H."/>
            <person name="Park K.H."/>
            <person name="Park S.-H."/>
            <person name="Park H.-S."/>
            <person name="Lee H.K."/>
            <person name="Oh T.K."/>
            <person name="Kim J.F."/>
        </authorList>
    </citation>
    <scope>NUCLEOTIDE SEQUENCE [LARGE SCALE GENOMIC DNA]</scope>
    <source>
        <strain evidence="8 9">KCTC 2396</strain>
    </source>
</reference>
<dbReference type="GO" id="GO:1901678">
    <property type="term" value="P:iron coordination entity transport"/>
    <property type="evidence" value="ECO:0007669"/>
    <property type="project" value="UniProtKB-ARBA"/>
</dbReference>
<dbReference type="AlphaFoldDB" id="Q2SM66"/>
<evidence type="ECO:0000256" key="6">
    <source>
        <dbReference type="SAM" id="SignalP"/>
    </source>
</evidence>
<dbReference type="KEGG" id="hch:HCH_01395"/>
<name>Q2SM66_HAHCH</name>
<evidence type="ECO:0000313" key="9">
    <source>
        <dbReference type="Proteomes" id="UP000000238"/>
    </source>
</evidence>
<keyword evidence="4" id="KW-0410">Iron transport</keyword>
<dbReference type="PANTHER" id="PTHR30532:SF1">
    <property type="entry name" value="IRON(3+)-HYDROXAMATE-BINDING PROTEIN FHUD"/>
    <property type="match status" value="1"/>
</dbReference>
<dbReference type="SUPFAM" id="SSF53807">
    <property type="entry name" value="Helical backbone' metal receptor"/>
    <property type="match status" value="1"/>
</dbReference>
<dbReference type="HOGENOM" id="CLU_038034_10_0_6"/>
<evidence type="ECO:0000256" key="5">
    <source>
        <dbReference type="ARBA" id="ARBA00022729"/>
    </source>
</evidence>
<dbReference type="PANTHER" id="PTHR30532">
    <property type="entry name" value="IRON III DICITRATE-BINDING PERIPLASMIC PROTEIN"/>
    <property type="match status" value="1"/>
</dbReference>
<feature type="chain" id="PRO_5004215197" evidence="6">
    <location>
        <begin position="39"/>
        <end position="318"/>
    </location>
</feature>
<sequence length="318" mass="35229">MTAFFTLMFTTGAALKDRRPLIAATSILTFIASASAQAITVTDSRGEHEFAQTPQRVIALNWSMAENLVELGVTPTGVADIKGYREWVVRPQLADSITDVGTRAEPNIERIAALKPDVILISSMQEGMLEKLEQVAPVLFFDSFRADHDNFEVSKQIFLQLARLFHKETTAQQKLEAMEARFGELRTQLTEHYHGALPKVAAVRFTTPSVLRIFGDNSMAQAAMTKLGLQPALPQPATQWGITQKKVTDLGRIKDGVVIYIEPFEQADDLFSAPLWRAMPFVRGERFAAARSTWTYGGPLSVQYLAESITDALLTLTP</sequence>
<dbReference type="Proteomes" id="UP000000238">
    <property type="component" value="Chromosome"/>
</dbReference>
<evidence type="ECO:0000259" key="7">
    <source>
        <dbReference type="PROSITE" id="PS50983"/>
    </source>
</evidence>
<keyword evidence="3" id="KW-0813">Transport</keyword>
<keyword evidence="4" id="KW-0408">Iron</keyword>
<evidence type="ECO:0000256" key="4">
    <source>
        <dbReference type="ARBA" id="ARBA00022496"/>
    </source>
</evidence>
<proteinExistence type="inferred from homology"/>
<dbReference type="InterPro" id="IPR002491">
    <property type="entry name" value="ABC_transptr_periplasmic_BD"/>
</dbReference>
<dbReference type="GO" id="GO:0030288">
    <property type="term" value="C:outer membrane-bounded periplasmic space"/>
    <property type="evidence" value="ECO:0007669"/>
    <property type="project" value="TreeGrafter"/>
</dbReference>
<evidence type="ECO:0000256" key="3">
    <source>
        <dbReference type="ARBA" id="ARBA00022448"/>
    </source>
</evidence>
<keyword evidence="9" id="KW-1185">Reference proteome</keyword>